<evidence type="ECO:0000313" key="4">
    <source>
        <dbReference type="Proteomes" id="UP000325161"/>
    </source>
</evidence>
<gene>
    <name evidence="3" type="ORF">FXN63_17615</name>
</gene>
<evidence type="ECO:0000259" key="2">
    <source>
        <dbReference type="Pfam" id="PF00535"/>
    </source>
</evidence>
<dbReference type="AlphaFoldDB" id="A0A5C0B440"/>
<name>A0A5C0B440_9BURK</name>
<dbReference type="PANTHER" id="PTHR43630">
    <property type="entry name" value="POLY-BETA-1,6-N-ACETYL-D-GLUCOSAMINE SYNTHASE"/>
    <property type="match status" value="1"/>
</dbReference>
<keyword evidence="3" id="KW-0808">Transferase</keyword>
<proteinExistence type="inferred from homology"/>
<dbReference type="Pfam" id="PF00535">
    <property type="entry name" value="Glycos_transf_2"/>
    <property type="match status" value="1"/>
</dbReference>
<sequence length="267" mass="30068">MPAPGSRPRLSVILITHNESANISDCLASLRFADEWIVVDSGSSDDTVVRARAFGAHVVPTRDWPGFGAQKNRALALATGDWVLSIDADERVPEPLAEEIRRTIEQANTDDNAPALYELPRLSSYCGHFMRHAGWWPDPVLRLFRRGEANFTDHRVHERLIPVVPEARIGRLQQSLIHYSFRDLETVLDKVNRYSTAGAQAMGERGKRVSLTSAITHGLWAFFRTYVIKAGFLDGRYGFMLAVSNAEGTYYRYVKRLLAQDAEKPQK</sequence>
<dbReference type="InterPro" id="IPR029044">
    <property type="entry name" value="Nucleotide-diphossugar_trans"/>
</dbReference>
<dbReference type="EMBL" id="CP043046">
    <property type="protein sequence ID" value="QEI09402.1"/>
    <property type="molecule type" value="Genomic_DNA"/>
</dbReference>
<accession>A0A5C0B440</accession>
<dbReference type="KEGG" id="pacr:FXN63_17615"/>
<dbReference type="CDD" id="cd02511">
    <property type="entry name" value="Beta4Glucosyltransferase"/>
    <property type="match status" value="1"/>
</dbReference>
<evidence type="ECO:0000256" key="1">
    <source>
        <dbReference type="ARBA" id="ARBA00038494"/>
    </source>
</evidence>
<dbReference type="InterPro" id="IPR001173">
    <property type="entry name" value="Glyco_trans_2-like"/>
</dbReference>
<dbReference type="Proteomes" id="UP000325161">
    <property type="component" value="Chromosome"/>
</dbReference>
<reference evidence="3 4" key="1">
    <citation type="submission" date="2019-08" db="EMBL/GenBank/DDBJ databases">
        <title>Amphibian skin-associated Pigmentiphaga: genome sequence and occurrence across geography and hosts.</title>
        <authorList>
            <person name="Bletz M.C."/>
            <person name="Bunk B."/>
            <person name="Sproeer C."/>
            <person name="Biwer P."/>
            <person name="Reiter S."/>
            <person name="Rabemananjara F.C.E."/>
            <person name="Schulz S."/>
            <person name="Overmann J."/>
            <person name="Vences M."/>
        </authorList>
    </citation>
    <scope>NUCLEOTIDE SEQUENCE [LARGE SCALE GENOMIC DNA]</scope>
    <source>
        <strain evidence="3 4">Mada1488</strain>
    </source>
</reference>
<evidence type="ECO:0000313" key="3">
    <source>
        <dbReference type="EMBL" id="QEI09402.1"/>
    </source>
</evidence>
<dbReference type="RefSeq" id="WP_148819506.1">
    <property type="nucleotide sequence ID" value="NZ_CP043046.1"/>
</dbReference>
<protein>
    <submittedName>
        <fullName evidence="3">Glycosyltransferase family 2 protein</fullName>
    </submittedName>
</protein>
<dbReference type="PANTHER" id="PTHR43630:SF2">
    <property type="entry name" value="GLYCOSYLTRANSFERASE"/>
    <property type="match status" value="1"/>
</dbReference>
<dbReference type="GO" id="GO:0016740">
    <property type="term" value="F:transferase activity"/>
    <property type="evidence" value="ECO:0007669"/>
    <property type="project" value="UniProtKB-KW"/>
</dbReference>
<organism evidence="3 4">
    <name type="scientific">Pigmentiphaga aceris</name>
    <dbReference type="NCBI Taxonomy" id="1940612"/>
    <lineage>
        <taxon>Bacteria</taxon>
        <taxon>Pseudomonadati</taxon>
        <taxon>Pseudomonadota</taxon>
        <taxon>Betaproteobacteria</taxon>
        <taxon>Burkholderiales</taxon>
        <taxon>Alcaligenaceae</taxon>
        <taxon>Pigmentiphaga</taxon>
    </lineage>
</organism>
<dbReference type="Gene3D" id="3.90.550.10">
    <property type="entry name" value="Spore Coat Polysaccharide Biosynthesis Protein SpsA, Chain A"/>
    <property type="match status" value="1"/>
</dbReference>
<feature type="domain" description="Glycosyltransferase 2-like" evidence="2">
    <location>
        <begin position="11"/>
        <end position="117"/>
    </location>
</feature>
<dbReference type="OrthoDB" id="9815923at2"/>
<comment type="similarity">
    <text evidence="1">Belongs to the glycosyltransferase 2 family. WaaE/KdtX subfamily.</text>
</comment>
<dbReference type="SUPFAM" id="SSF53448">
    <property type="entry name" value="Nucleotide-diphospho-sugar transferases"/>
    <property type="match status" value="1"/>
</dbReference>
<keyword evidence="4" id="KW-1185">Reference proteome</keyword>